<feature type="disulfide bond" evidence="32">
    <location>
        <begin position="238"/>
        <end position="249"/>
    </location>
</feature>
<comment type="caution">
    <text evidence="32 33">Lacks conserved residue(s) required for the propagation of feature annotation.</text>
</comment>
<evidence type="ECO:0000256" key="27">
    <source>
        <dbReference type="ARBA" id="ARBA00023157"/>
    </source>
</evidence>
<dbReference type="GO" id="GO:0005198">
    <property type="term" value="F:structural molecule activity"/>
    <property type="evidence" value="ECO:0007669"/>
    <property type="project" value="UniProtKB-UniRule"/>
</dbReference>
<comment type="similarity">
    <text evidence="32">Belongs to the HIV-1 env protein family.</text>
</comment>
<evidence type="ECO:0000256" key="11">
    <source>
        <dbReference type="ARBA" id="ARBA00022581"/>
    </source>
</evidence>
<comment type="function">
    <text evidence="32">Transmembrane protein gp41: Acts as a class I viral fusion protein. Under the current model, the protein has at least 3 conformational states: pre-fusion native state, pre-hairpin intermediate state, and post-fusion hairpin state. During fusion of viral and target intracellular membranes, the coiled coil regions (heptad repeats) assume a trimer-of-hairpins structure, positioning the fusion peptide in close proximity to the C-terminal region of the ectodomain. The formation of this structure appears to drive apposition and subsequent fusion of viral and target cell membranes. Complete fusion occurs in host cell endosomes and is dynamin-dependent, however some lipid transfer might occur at the plasma membrane. The virus undergoes clathrin-dependent internalization long before endosomal fusion, thus minimizing the surface exposure of conserved viral epitopes during fusion and reducing the efficacy of inhibitors targeting these epitopes. Membranes fusion leads to delivery of the nucleocapsid into the cytoplasm.</text>
</comment>
<comment type="function">
    <text evidence="32">Surface protein gp120: Attaches the virus to the host lymphoid cell by binding to the primary receptor CD4. This interaction induces a structural rearrangement creating a high affinity binding site for a chemokine coreceptor like CXCR4 and/or CCR5. Acts as a ligand for CD209/DC-SIGN and CLEC4M/DC-SIGNR, which are respectively found on dendritic cells (DCs), and on endothelial cells of liver sinusoids and lymph node sinuses. These interactions allow capture of viral particles at mucosal surfaces by these cells and subsequent transmission to permissive cells. HIV subverts the migration properties of dendritic cells to gain access to CD4+ T-cells in lymph nodes. Virus transmission to permissive T-cells occurs either in trans (without DCs infection, through viral capture and transmission), or in cis (following DCs productive infection, through the usual CD4-gp120 interaction), thereby inducing a robust infection. In trans infection, bound virions remain infectious over days and it is proposed that they are not degraded, but protected in non-lysosomal acidic organelles within the DCs close to the cell membrane thus contributing to the viral infectious potential during DCs' migration from the periphery to the lymphoid tissues. On arrival at lymphoid tissues, intact virions recycle back to DCs' cell surface allowing virus transmission to CD4+ T-cells.</text>
</comment>
<keyword evidence="27 32" id="KW-1015">Disulfide bond</keyword>
<accession>E9JSM9</accession>
<feature type="region of interest" description="MPER; binding to GalCer" evidence="32">
    <location>
        <begin position="667"/>
        <end position="688"/>
    </location>
</feature>
<comment type="miscellaneous">
    <text evidence="32">HIV-1 lineages are divided in three main groups, M (for Major), O (for Outlier), and N (for New, or Non-M, Non-O). The vast majority of strains found worldwide belong to the group M. Group O seems to be endemic to and largely confined to Cameroon and neighboring countries in West Central Africa, where these viruses represent a small minority of HIV-1 strains. The group N is represented by a limited number of isolates from Cameroonian persons. The group M is further subdivided in 9 clades or subtypes (A to D, F to H, J and K).</text>
</comment>
<evidence type="ECO:0000256" key="34">
    <source>
        <dbReference type="SAM" id="MobiDB-lite"/>
    </source>
</evidence>
<comment type="PTM">
    <text evidence="32">Palmitoylation of the transmembrane protein and of Env polyprotein (prior to its proteolytic cleavage) is essential for their association with host cell membrane lipid rafts. Palmitoylation is therefore required for envelope trafficking to classical lipid rafts, but not for viral replication.</text>
</comment>
<feature type="disulfide bond" evidence="32">
    <location>
        <begin position="228"/>
        <end position="257"/>
    </location>
</feature>
<feature type="region of interest" description="Immunosuppression" evidence="32">
    <location>
        <begin position="579"/>
        <end position="597"/>
    </location>
</feature>
<keyword evidence="29 32" id="KW-0899">Viral immunoevasion</keyword>
<gene>
    <name evidence="32 37" type="primary">env</name>
</gene>
<dbReference type="GO" id="GO:0020002">
    <property type="term" value="C:host cell plasma membrane"/>
    <property type="evidence" value="ECO:0007669"/>
    <property type="project" value="UniProtKB-SubCell"/>
</dbReference>
<feature type="lipid moiety-binding region" description="S-palmitoyl cysteine; by host" evidence="32">
    <location>
        <position position="769"/>
    </location>
</feature>
<comment type="subunit">
    <text evidence="32">The mature envelope protein (Env) consists of a homotrimer of non-covalently associated gp120-gp41 heterodimers. The resulting complex protrudes from the virus surface as a spike. There seems to be as few as 10 spikes on the average virion. Surface protein gp120 interacts with host CD4, CCR5 and CXCR4. Gp120 also interacts with the C-type lectins CD209/DC-SIGN and CLEC4M/DC-SIGNR (collectively referred to as DC-SIGN(R)). Gp120 and gp41 interact with GalCer. Gp120 interacts with host ITGA4/ITGB7 complex; on CD4+ T-cells, this interaction results in rapid activation of integrin ITGAL/LFA-1, which facilitates efficient cell-to-cell spreading of HIV-1. Gp120 interacts with cell-associated heparan sulfate; this interaction increases virus infectivity on permissive cells and may be involved in infection of CD4- cells.</text>
</comment>
<evidence type="ECO:0000256" key="23">
    <source>
        <dbReference type="ARBA" id="ARBA00023046"/>
    </source>
</evidence>
<dbReference type="Gene3D" id="1.10.287.210">
    <property type="match status" value="1"/>
</dbReference>
<dbReference type="Gene3D" id="1.20.5.490">
    <property type="entry name" value="Single helix bin"/>
    <property type="match status" value="1"/>
</dbReference>
<evidence type="ECO:0000256" key="21">
    <source>
        <dbReference type="ARBA" id="ARBA00022890"/>
    </source>
</evidence>
<dbReference type="EMBL" id="GU329057">
    <property type="protein sequence ID" value="ADU60626.1"/>
    <property type="molecule type" value="Genomic_RNA"/>
</dbReference>
<feature type="region of interest" description="CD4-binding loop" evidence="32">
    <location>
        <begin position="371"/>
        <end position="381"/>
    </location>
</feature>
<evidence type="ECO:0000256" key="15">
    <source>
        <dbReference type="ARBA" id="ARBA00022703"/>
    </source>
</evidence>
<reference evidence="37" key="1">
    <citation type="journal article" date="2011" name="Virology">
        <title>Identification of amino acid substitutions associated with neutralization phenotype in the human immunodeficiency virus type-1 subtype C gp120.</title>
        <authorList>
            <person name="Kirchherr J.L."/>
            <person name="Hamilton J."/>
            <person name="Lu X."/>
            <person name="Gnanakaran S."/>
            <person name="Muldoon M."/>
            <person name="Daniels M."/>
            <person name="Kasongo W."/>
            <person name="Chalwe V."/>
            <person name="Mulenga C."/>
            <person name="Mwananyanda L."/>
            <person name="Musonda R.M."/>
            <person name="Yuan X."/>
            <person name="Montefiori D.C."/>
            <person name="Korber B.T."/>
            <person name="Haynes B.F."/>
            <person name="Gao F."/>
        </authorList>
    </citation>
    <scope>NUCLEOTIDE SEQUENCE</scope>
    <source>
        <strain evidence="37">6</strain>
    </source>
</reference>
<dbReference type="GO" id="GO:0075512">
    <property type="term" value="P:clathrin-dependent endocytosis of virus by host cell"/>
    <property type="evidence" value="ECO:0007669"/>
    <property type="project" value="UniProtKB-UniRule"/>
</dbReference>
<keyword evidence="22 32" id="KW-1133">Transmembrane helix</keyword>
<dbReference type="GO" id="GO:1903911">
    <property type="term" value="P:positive regulation of receptor clustering"/>
    <property type="evidence" value="ECO:0007669"/>
    <property type="project" value="UniProtKB-UniRule"/>
</dbReference>
<feature type="domain" description="Human immunodeficiency virus 1 envelope glycoprotein Gp120" evidence="35">
    <location>
        <begin position="33"/>
        <end position="514"/>
    </location>
</feature>
<keyword evidence="12 32" id="KW-1162">Viral penetration into host cytoplasm</keyword>
<keyword evidence="13 32" id="KW-0165">Cleavage on pair of basic residues</keyword>
<feature type="short sequence motif" description="Di-leucine internalization motif" evidence="32">
    <location>
        <begin position="867"/>
        <end position="868"/>
    </location>
</feature>
<comment type="domain">
    <text evidence="32">The CD4-binding region is targeted by the antibody b12.</text>
</comment>
<keyword evidence="10 32" id="KW-1165">Clathrin-mediated endocytosis of virus by host</keyword>
<evidence type="ECO:0000256" key="10">
    <source>
        <dbReference type="ARBA" id="ARBA00022570"/>
    </source>
</evidence>
<feature type="short sequence motif" description="YXXL motif; contains endocytosis signal" evidence="32">
    <location>
        <begin position="717"/>
        <end position="720"/>
    </location>
</feature>
<dbReference type="InterPro" id="IPR000777">
    <property type="entry name" value="HIV1_Gp120"/>
</dbReference>
<dbReference type="GO" id="GO:0052031">
    <property type="term" value="P:symbiont-mediated perturbation of host defense response"/>
    <property type="evidence" value="ECO:0007669"/>
    <property type="project" value="UniProtKB-UniRule"/>
</dbReference>
<feature type="disulfide bond" evidence="32">
    <location>
        <begin position="53"/>
        <end position="73"/>
    </location>
</feature>
<evidence type="ECO:0000256" key="9">
    <source>
        <dbReference type="ARBA" id="ARBA00022511"/>
    </source>
</evidence>
<evidence type="ECO:0000256" key="26">
    <source>
        <dbReference type="ARBA" id="ARBA00023139"/>
    </source>
</evidence>
<evidence type="ECO:0000256" key="22">
    <source>
        <dbReference type="ARBA" id="ARBA00022989"/>
    </source>
</evidence>
<dbReference type="SUPFAM" id="SSF58069">
    <property type="entry name" value="Virus ectodomain"/>
    <property type="match status" value="1"/>
</dbReference>
<keyword evidence="7 32" id="KW-1168">Fusion of virus membrane with host membrane</keyword>
<dbReference type="FunFam" id="2.170.40.20:FF:000003">
    <property type="entry name" value="Envelope glycoprotein gp160"/>
    <property type="match status" value="1"/>
</dbReference>
<evidence type="ECO:0000256" key="1">
    <source>
        <dbReference type="ARBA" id="ARBA00004402"/>
    </source>
</evidence>
<dbReference type="GO" id="GO:0019031">
    <property type="term" value="C:viral envelope"/>
    <property type="evidence" value="ECO:0007669"/>
    <property type="project" value="UniProtKB-KW"/>
</dbReference>
<dbReference type="GO" id="GO:0044175">
    <property type="term" value="C:host cell endosome membrane"/>
    <property type="evidence" value="ECO:0007669"/>
    <property type="project" value="UniProtKB-SubCell"/>
</dbReference>
<evidence type="ECO:0000256" key="2">
    <source>
        <dbReference type="ARBA" id="ARBA00004433"/>
    </source>
</evidence>
<keyword evidence="28 32" id="KW-0325">Glycoprotein</keyword>
<dbReference type="SUPFAM" id="SSF56502">
    <property type="entry name" value="gp120 core"/>
    <property type="match status" value="2"/>
</dbReference>
<keyword evidence="8 32" id="KW-1170">Fusion of virus membrane with host endosomal membrane</keyword>
<comment type="subcellular location">
    <molecule>Surface protein gp120</molecule>
    <subcellularLocation>
        <location evidence="32">Virion membrane</location>
        <topology evidence="32">Peripheral membrane protein</topology>
    </subcellularLocation>
    <subcellularLocation>
        <location evidence="32">Host cell membrane</location>
        <topology evidence="32">Peripheral membrane protein</topology>
    </subcellularLocation>
    <subcellularLocation>
        <location evidence="32">Host endosome membrane</location>
        <topology evidence="32">Single-pass type I membrane protein</topology>
    </subcellularLocation>
    <text evidence="32">The surface protein is not anchored to the viral envelope, but associates with the extravirion surface through its binding to TM. It is probably concentrated at the site of budding and incorporated into the virions possibly by contacts between the cytoplasmic tail of Env and the N-terminus of Gag.</text>
</comment>
<dbReference type="Gene3D" id="2.170.40.20">
    <property type="entry name" value="Human immunodeficiency virus 1, Gp160, envelope glycoprotein"/>
    <property type="match status" value="2"/>
</dbReference>
<dbReference type="Pfam" id="PF00516">
    <property type="entry name" value="GP120"/>
    <property type="match status" value="1"/>
</dbReference>
<dbReference type="CDD" id="cd09909">
    <property type="entry name" value="HIV-1-like_HR1-HR2"/>
    <property type="match status" value="1"/>
</dbReference>
<evidence type="ECO:0000256" key="7">
    <source>
        <dbReference type="ARBA" id="ARBA00022506"/>
    </source>
</evidence>
<evidence type="ECO:0000256" key="3">
    <source>
        <dbReference type="ARBA" id="ARBA00004505"/>
    </source>
</evidence>
<keyword evidence="30 32" id="KW-0449">Lipoprotein</keyword>
<evidence type="ECO:0000256" key="13">
    <source>
        <dbReference type="ARBA" id="ARBA00022685"/>
    </source>
</evidence>
<proteinExistence type="inferred from homology"/>
<keyword evidence="24 32" id="KW-0175">Coiled coil</keyword>
<comment type="domain">
    <text evidence="32">The membrane proximal external region (MPER) present in gp41 is a tryptophan-rich region recognized by the antibodies 2F5, Z13, and 4E10. MPER seems to play a role in fusion.</text>
</comment>
<comment type="subcellular location">
    <subcellularLocation>
        <location evidence="3">Host cell membrane</location>
        <topology evidence="3">Peripheral membrane protein</topology>
    </subcellularLocation>
    <subcellularLocation>
        <location evidence="1">Host cell membrane</location>
        <topology evidence="1">Single-pass type I membrane protein</topology>
    </subcellularLocation>
    <subcellularLocation>
        <location evidence="2">Host endosome membrane</location>
        <topology evidence="2">Peripheral membrane protein</topology>
    </subcellularLocation>
    <subcellularLocation>
        <location evidence="5">Host endosome membrane</location>
        <topology evidence="5">Single-pass type I membrane protein</topology>
    </subcellularLocation>
    <subcellularLocation>
        <location evidence="6">Virion membrane</location>
        <topology evidence="6">Peripheral membrane protein</topology>
    </subcellularLocation>
    <subcellularLocation>
        <location evidence="4">Virion membrane</location>
        <topology evidence="4">Single-pass type I membrane protein</topology>
    </subcellularLocation>
</comment>
<keyword evidence="9 32" id="KW-1032">Host cell membrane</keyword>
<evidence type="ECO:0000313" key="37">
    <source>
        <dbReference type="EMBL" id="ADU60626.1"/>
    </source>
</evidence>
<evidence type="ECO:0000256" key="20">
    <source>
        <dbReference type="ARBA" id="ARBA00022879"/>
    </source>
</evidence>
<dbReference type="FunFam" id="2.170.40.20:FF:000001">
    <property type="entry name" value="Envelope glycoprotein gp160"/>
    <property type="match status" value="1"/>
</dbReference>
<evidence type="ECO:0000256" key="5">
    <source>
        <dbReference type="ARBA" id="ARBA00004578"/>
    </source>
</evidence>
<evidence type="ECO:0000259" key="35">
    <source>
        <dbReference type="Pfam" id="PF00516"/>
    </source>
</evidence>
<feature type="topological domain" description="Cytoplasmic" evidence="32">
    <location>
        <begin position="711"/>
        <end position="868"/>
    </location>
</feature>
<dbReference type="GO" id="GO:0016020">
    <property type="term" value="C:membrane"/>
    <property type="evidence" value="ECO:0007669"/>
    <property type="project" value="UniProtKB-UniRule"/>
</dbReference>
<comment type="domain">
    <text evidence="32">Some of the most genetically diverse regions of the viral genome are present in Env. They are called variable regions 1 through 5 (V1 through V5). Coreceptor usage of gp120 is determined mainly by the primary structure of the third variable region (V3) in the outer domain of gp120. The sequence of V3 determines which coreceptor, CCR5 and/or CXCR4 (corresponding to R5/macrophage, X4/T cell and R5X4/T cell and macrophage tropism), is used to trigger the fusion potential of the Env complex, and hence which cells the virus can infect. Binding to CCR5 involves a region adjacent in addition to V3.</text>
</comment>
<dbReference type="GO" id="GO:0019062">
    <property type="term" value="P:virion attachment to host cell"/>
    <property type="evidence" value="ECO:0007669"/>
    <property type="project" value="UniProtKB-UniRule"/>
</dbReference>
<dbReference type="InterPro" id="IPR036377">
    <property type="entry name" value="Gp120_core_sf"/>
</dbReference>
<comment type="domain">
    <text evidence="32">The YXXL motif is involved in determining the exact site of viral release at the surface of infected mononuclear cells and promotes endocytosis. YXXL and di-leucine endocytosis motifs interact directly or indirectly with the clathrin adapter complexes, opperate independently, and their activities are not additive.</text>
</comment>
<comment type="PTM">
    <text evidence="32">Specific enzymatic cleavages in vivo yield mature proteins. Envelope glycoproteins are synthesized as a inactive precursor that is heavily N-glycosylated and processed likely by host cell furin in the Golgi to yield the mature SU and TM proteins. The cleavage site between SU and TM requires the minimal sequence [KR]-X-[KR]-R. About 2 of the 9 disulfide bonds of gp41 are reduced by P4HB/PDI, following binding to CD4 receptor.</text>
</comment>
<evidence type="ECO:0000256" key="31">
    <source>
        <dbReference type="ARBA" id="ARBA00023296"/>
    </source>
</evidence>
<keyword evidence="31 32" id="KW-1160">Virus entry into host cell</keyword>
<evidence type="ECO:0000256" key="25">
    <source>
        <dbReference type="ARBA" id="ARBA00023136"/>
    </source>
</evidence>
<keyword evidence="25 32" id="KW-0472">Membrane</keyword>
<evidence type="ECO:0000256" key="29">
    <source>
        <dbReference type="ARBA" id="ARBA00023280"/>
    </source>
</evidence>
<organismHost>
    <name type="scientific">Homo sapiens</name>
    <name type="common">Human</name>
    <dbReference type="NCBI Taxonomy" id="9606"/>
</organismHost>
<evidence type="ECO:0000256" key="33">
    <source>
        <dbReference type="RuleBase" id="RU363095"/>
    </source>
</evidence>
<feature type="domain" description="Retroviral envelope protein GP41-like" evidence="36">
    <location>
        <begin position="535"/>
        <end position="725"/>
    </location>
</feature>
<feature type="coiled-coil region" evidence="32">
    <location>
        <begin position="638"/>
        <end position="672"/>
    </location>
</feature>
<comment type="function">
    <text evidence="32">Envelope glycoprotein gp160: Oligomerizes in the host endoplasmic reticulum into predominantly trimers. In a second time, gp160 transits in the host Golgi, where glycosylation is completed. The precursor is then proteolytically cleaved in the trans-Golgi and thereby activated by cellular furin or furin-like proteases to produce gp120 and gp41.</text>
</comment>
<name>E9JSM9_HV1</name>
<keyword evidence="17 32" id="KW-1161">Viral attachment to host cell</keyword>
<evidence type="ECO:0000256" key="6">
    <source>
        <dbReference type="ARBA" id="ARBA00004650"/>
    </source>
</evidence>
<protein>
    <recommendedName>
        <fullName evidence="32">Envelope glycoprotein gp160</fullName>
    </recommendedName>
    <alternativeName>
        <fullName evidence="32">Env polyprotein</fullName>
    </alternativeName>
    <component>
        <recommendedName>
            <fullName evidence="32">Surface protein gp120</fullName>
            <shortName evidence="32">SU</shortName>
        </recommendedName>
        <alternativeName>
            <fullName evidence="32">Glycoprotein 120</fullName>
            <shortName evidence="32">gp120</shortName>
        </alternativeName>
    </component>
    <component>
        <recommendedName>
            <fullName evidence="32">Transmembrane protein gp41</fullName>
            <shortName evidence="32">TM</shortName>
        </recommendedName>
        <alternativeName>
            <fullName evidence="32">Glycoprotein 41</fullName>
            <shortName evidence="32">gp41</shortName>
        </alternativeName>
    </component>
</protein>
<evidence type="ECO:0000256" key="8">
    <source>
        <dbReference type="ARBA" id="ARBA00022510"/>
    </source>
</evidence>
<comment type="subcellular location">
    <molecule>Transmembrane protein gp41</molecule>
    <subcellularLocation>
        <location evidence="32">Virion membrane</location>
        <topology evidence="32">Single-pass type I membrane protein</topology>
    </subcellularLocation>
    <subcellularLocation>
        <location evidence="32">Host cell membrane</location>
        <topology evidence="32">Single-pass type I membrane protein</topology>
    </subcellularLocation>
    <subcellularLocation>
        <location evidence="32">Host endosome membrane</location>
        <topology evidence="32">Single-pass type I membrane protein</topology>
    </subcellularLocation>
    <text evidence="32">It is probably concentrated at the site of budding and incorporated into the virions possibly by contacts between the cytoplasmic tail of Env and the N-terminus of Gag.</text>
</comment>
<dbReference type="FunFam" id="1.10.287.210:FF:000001">
    <property type="entry name" value="Envelope glycoprotein gp160"/>
    <property type="match status" value="1"/>
</dbReference>
<feature type="disulfide bond" evidence="32">
    <location>
        <begin position="603"/>
        <end position="609"/>
    </location>
</feature>
<feature type="region of interest" description="Disordered" evidence="34">
    <location>
        <begin position="724"/>
        <end position="748"/>
    </location>
</feature>
<evidence type="ECO:0000256" key="12">
    <source>
        <dbReference type="ARBA" id="ARBA00022595"/>
    </source>
</evidence>
<evidence type="ECO:0000259" key="36">
    <source>
        <dbReference type="Pfam" id="PF00517"/>
    </source>
</evidence>
<keyword evidence="26 32" id="KW-0564">Palmitate</keyword>
<evidence type="ECO:0000256" key="18">
    <source>
        <dbReference type="ARBA" id="ARBA00022844"/>
    </source>
</evidence>
<sequence>MRVMGTLRNCQQWWIWGILGFWMLMICNVVGNLWVTVYYGVPVWKEAKTTLFCASDAKAYDKEVHNVWATHACVPTDPNPQEVVLENVTENFNMWKNDMVDQMHEDIISLWDESLKPCVKLTPLCVTLNCTNATIAYNSTIFYKNSTGKLQNYTEDIQNCSFNTDTELRDKKKKEHALFYKLDIVPLADSNNGQSSNISQYRLISCNTTTIKQACPKVSFDPIPIHYCAPAGYAILKCNNKTFNGTGPCNKVSTVQCTHGIKPVVTTQLLLNGSLSEEGIIIRSENLTNNVKTIIVHLNESVEINCTRPGNNTRKSVRIGPGQVFYATGDIIGDIRQAHCNISEGKWNKTLQRIEEKLKEHFNESITFAPPAGGDVEITTHSFNCRGEFFYCNTSKLFNGTRLFNGNGTENDTNSVITLPCRIKQIINMWQEVGRAMYASPISGNITCNSIITGLLLTRDGGNTTNNTETFRPIGGNMKDNWRSELYKYKVVEVKPLGVAPTGAKRRVVEREKRAVLGGLGAVFLGFLGAAGSTMGAASITLTVQARQLLSGIVQQQNNLLRAIEAQQHMLQLTVWGIKQLQARVLAIERYLQDQQLLGIWGCSGKLICTTAVPWNSSWSNKTEKYIWDNMTWMQWDREISNYTNTIYMLLEESQSQQEKNEKDLLALDSWKNLWNWFSISNWLEYIKIFIIIVGGLIGLRIIFAVLSIVNRVRQGYSPLSFQTLLPAPRGPDRPGETEEEGGEQDRDRSVRLVNGFLSLCWDDLRSLCLFSYHRLRDFILIAARVVELLGRSSLRGLQRGWEALKYLGSLVQYWGLEIKKSAISLLDTIAIAVAEGTDRIIELVQQICRNIRNVPRRIRQGFEAALL</sequence>
<evidence type="ECO:0000256" key="32">
    <source>
        <dbReference type="HAMAP-Rule" id="MF_04083"/>
    </source>
</evidence>
<dbReference type="GO" id="GO:0019082">
    <property type="term" value="P:viral protein processing"/>
    <property type="evidence" value="ECO:0007669"/>
    <property type="project" value="UniProtKB-UniRule"/>
</dbReference>
<evidence type="ECO:0000256" key="19">
    <source>
        <dbReference type="ARBA" id="ARBA00022870"/>
    </source>
</evidence>
<dbReference type="HAMAP" id="MF_04083">
    <property type="entry name" value="HIV_ENV"/>
    <property type="match status" value="1"/>
</dbReference>
<comment type="domain">
    <text evidence="32 33">The 17 amino acids long immunosuppressive region is present in many retroviral envelope proteins. Synthetic peptides derived from this relatively conserved sequence inhibit immune function in vitro and in vivo.</text>
</comment>
<comment type="PTM">
    <text evidence="32">Highly glycosylated by host. The high number of glycan on the protein is reffered to as 'glycan shield' because it contributes to hide protein sequence from adaptive immune system.</text>
</comment>
<organism evidence="37">
    <name type="scientific">Human immunodeficiency virus type 1</name>
    <name type="common">HIV-1</name>
    <dbReference type="NCBI Taxonomy" id="11676"/>
    <lineage>
        <taxon>Viruses</taxon>
        <taxon>Riboviria</taxon>
        <taxon>Pararnavirae</taxon>
        <taxon>Artverviricota</taxon>
        <taxon>Revtraviricetes</taxon>
        <taxon>Ortervirales</taxon>
        <taxon>Retroviridae</taxon>
        <taxon>Orthoretrovirinae</taxon>
        <taxon>Lentivirus</taxon>
        <taxon>Lentivirus humimdef1</taxon>
    </lineage>
</organism>
<keyword evidence="23 32" id="KW-1039">Host endosome</keyword>
<evidence type="ECO:0000256" key="28">
    <source>
        <dbReference type="ARBA" id="ARBA00023180"/>
    </source>
</evidence>
<feature type="region of interest" description="V5" evidence="32">
    <location>
        <begin position="464"/>
        <end position="474"/>
    </location>
</feature>
<evidence type="ECO:0000256" key="4">
    <source>
        <dbReference type="ARBA" id="ARBA00004563"/>
    </source>
</evidence>
<dbReference type="InterPro" id="IPR037527">
    <property type="entry name" value="Gp160"/>
</dbReference>
<evidence type="ECO:0000256" key="16">
    <source>
        <dbReference type="ARBA" id="ARBA00022729"/>
    </source>
</evidence>
<keyword evidence="11 32" id="KW-0945">Host-virus interaction</keyword>
<feature type="transmembrane region" description="Helical" evidence="33">
    <location>
        <begin position="13"/>
        <end position="41"/>
    </location>
</feature>
<dbReference type="GO" id="GO:1903908">
    <property type="term" value="P:positive regulation of plasma membrane raft polarization"/>
    <property type="evidence" value="ECO:0007669"/>
    <property type="project" value="UniProtKB-UniRule"/>
</dbReference>
<comment type="miscellaneous">
    <text evidence="32">Inhibitors targeting HIV-1 viral envelope proteins are used as antiretroviral drugs. Attachment of virions to the cell surface via non-specific interactions and CD4 binding can be blocked by inhibitors that include cyanovirin-N, cyclotriazadisulfonamide analogs, PRO 2000, TNX 355 and PRO 542. In addition, BMS 806 can block CD4-induced conformational changes. Env interactions with the coreceptor molecules can be targeted by CCR5 antagonists including SCH-D, maraviroc (UK 427857) and aplaviroc (GW 873140), and the CXCR4 antagonist AMD 070. Fusion of viral and cellular membranes can be inhibited by peptides such as enfuvirtide and tifuvirtide (T 1249). Resistance to inhibitors associated with mutations in Env are observed. Most of the time, single mutations confer only a modest reduction in drug susceptibility. Combination of several mutations is usually required to develop a high-level drug resistance.</text>
</comment>
<keyword evidence="16 32" id="KW-0732">Signal</keyword>
<keyword evidence="19 32" id="KW-1043">Host membrane</keyword>
<evidence type="ECO:0000256" key="14">
    <source>
        <dbReference type="ARBA" id="ARBA00022692"/>
    </source>
</evidence>
<dbReference type="GO" id="GO:0055036">
    <property type="term" value="C:virion membrane"/>
    <property type="evidence" value="ECO:0007669"/>
    <property type="project" value="UniProtKB-SubCell"/>
</dbReference>
<dbReference type="GO" id="GO:0019064">
    <property type="term" value="P:fusion of virus membrane with host plasma membrane"/>
    <property type="evidence" value="ECO:0007669"/>
    <property type="project" value="UniProtKB-UniRule"/>
</dbReference>
<keyword evidence="18 32" id="KW-0946">Virion</keyword>
<feature type="chain" id="PRO_5023317917" description="Envelope glycoprotein gp160" evidence="32">
    <location>
        <begin position="32"/>
        <end position="868"/>
    </location>
</feature>
<evidence type="ECO:0000256" key="17">
    <source>
        <dbReference type="ARBA" id="ARBA00022804"/>
    </source>
</evidence>
<feature type="site" description="Cleavage; by host furin" evidence="32">
    <location>
        <begin position="514"/>
        <end position="515"/>
    </location>
</feature>
<dbReference type="InterPro" id="IPR000328">
    <property type="entry name" value="GP41-like"/>
</dbReference>
<feature type="chain" id="PRO_5023317918" description="Transmembrane protein gp41" evidence="32">
    <location>
        <begin position="515"/>
        <end position="868"/>
    </location>
</feature>
<evidence type="ECO:0000256" key="30">
    <source>
        <dbReference type="ARBA" id="ARBA00023288"/>
    </source>
</evidence>
<keyword evidence="20 32" id="KW-0261">Viral envelope protein</keyword>
<keyword evidence="15 32" id="KW-0053">Apoptosis</keyword>
<dbReference type="GO" id="GO:0039654">
    <property type="term" value="P:fusion of virus membrane with host endosome membrane"/>
    <property type="evidence" value="ECO:0007669"/>
    <property type="project" value="UniProtKB-UniRule"/>
</dbReference>
<keyword evidence="21 32" id="KW-1164">Virus endocytosis by host</keyword>
<feature type="lipid moiety-binding region" description="S-palmitoyl cysteine; by host" evidence="32">
    <location>
        <position position="849"/>
    </location>
</feature>
<evidence type="ECO:0000256" key="24">
    <source>
        <dbReference type="ARBA" id="ARBA00023054"/>
    </source>
</evidence>
<feature type="transmembrane region" description="Helical" evidence="33">
    <location>
        <begin position="686"/>
        <end position="710"/>
    </location>
</feature>
<keyword evidence="14 32" id="KW-0812">Transmembrane</keyword>
<dbReference type="Pfam" id="PF00517">
    <property type="entry name" value="GP41"/>
    <property type="match status" value="1"/>
</dbReference>